<evidence type="ECO:0000313" key="12">
    <source>
        <dbReference type="Proteomes" id="UP000177629"/>
    </source>
</evidence>
<feature type="transmembrane region" description="Helical" evidence="9">
    <location>
        <begin position="33"/>
        <end position="54"/>
    </location>
</feature>
<evidence type="ECO:0000256" key="1">
    <source>
        <dbReference type="ARBA" id="ARBA00004370"/>
    </source>
</evidence>
<dbReference type="AlphaFoldDB" id="A0A1G2PJQ3"/>
<dbReference type="GO" id="GO:0008320">
    <property type="term" value="F:protein transmembrane transporter activity"/>
    <property type="evidence" value="ECO:0007669"/>
    <property type="project" value="UniProtKB-UniRule"/>
</dbReference>
<evidence type="ECO:0000256" key="6">
    <source>
        <dbReference type="ARBA" id="ARBA00022989"/>
    </source>
</evidence>
<dbReference type="STRING" id="1802362.A2806_00045"/>
<protein>
    <recommendedName>
        <fullName evidence="9">Protein translocase subunit SecE</fullName>
    </recommendedName>
</protein>
<dbReference type="GO" id="GO:0065002">
    <property type="term" value="P:intracellular protein transmembrane transport"/>
    <property type="evidence" value="ECO:0007669"/>
    <property type="project" value="UniProtKB-UniRule"/>
</dbReference>
<dbReference type="GO" id="GO:0006605">
    <property type="term" value="P:protein targeting"/>
    <property type="evidence" value="ECO:0007669"/>
    <property type="project" value="UniProtKB-UniRule"/>
</dbReference>
<evidence type="ECO:0000256" key="2">
    <source>
        <dbReference type="ARBA" id="ARBA00022448"/>
    </source>
</evidence>
<dbReference type="GO" id="GO:0005886">
    <property type="term" value="C:plasma membrane"/>
    <property type="evidence" value="ECO:0007669"/>
    <property type="project" value="UniProtKB-SubCell"/>
</dbReference>
<evidence type="ECO:0000256" key="8">
    <source>
        <dbReference type="ARBA" id="ARBA00023136"/>
    </source>
</evidence>
<dbReference type="Gene3D" id="1.20.5.1030">
    <property type="entry name" value="Preprotein translocase secy subunit"/>
    <property type="match status" value="1"/>
</dbReference>
<dbReference type="Proteomes" id="UP000177629">
    <property type="component" value="Unassembled WGS sequence"/>
</dbReference>
<feature type="region of interest" description="Disordered" evidence="10">
    <location>
        <begin position="93"/>
        <end position="119"/>
    </location>
</feature>
<dbReference type="PROSITE" id="PS01067">
    <property type="entry name" value="SECE_SEC61G"/>
    <property type="match status" value="1"/>
</dbReference>
<evidence type="ECO:0000256" key="7">
    <source>
        <dbReference type="ARBA" id="ARBA00023010"/>
    </source>
</evidence>
<dbReference type="InterPro" id="IPR001901">
    <property type="entry name" value="Translocase_SecE/Sec61-g"/>
</dbReference>
<evidence type="ECO:0000313" key="11">
    <source>
        <dbReference type="EMBL" id="OHA48546.1"/>
    </source>
</evidence>
<keyword evidence="3 9" id="KW-1003">Cell membrane</keyword>
<keyword evidence="5 9" id="KW-0653">Protein transport</keyword>
<evidence type="ECO:0000256" key="5">
    <source>
        <dbReference type="ARBA" id="ARBA00022927"/>
    </source>
</evidence>
<evidence type="ECO:0000256" key="9">
    <source>
        <dbReference type="HAMAP-Rule" id="MF_00422"/>
    </source>
</evidence>
<dbReference type="PANTHER" id="PTHR33910:SF1">
    <property type="entry name" value="PROTEIN TRANSLOCASE SUBUNIT SECE"/>
    <property type="match status" value="1"/>
</dbReference>
<dbReference type="HAMAP" id="MF_00422">
    <property type="entry name" value="SecE"/>
    <property type="match status" value="1"/>
</dbReference>
<dbReference type="EMBL" id="MHSS01000005">
    <property type="protein sequence ID" value="OHA48546.1"/>
    <property type="molecule type" value="Genomic_DNA"/>
</dbReference>
<comment type="function">
    <text evidence="9">Essential subunit of the Sec protein translocation channel SecYEG. Clamps together the 2 halves of SecY. May contact the channel plug during translocation.</text>
</comment>
<keyword evidence="7 9" id="KW-0811">Translocation</keyword>
<feature type="compositionally biased region" description="Low complexity" evidence="10">
    <location>
        <begin position="109"/>
        <end position="119"/>
    </location>
</feature>
<comment type="subunit">
    <text evidence="9">Component of the Sec protein translocase complex. Heterotrimer consisting of SecY, SecE and SecG subunits. The heterotrimers can form oligomers, although 1 heterotrimer is thought to be able to translocate proteins. Interacts with the ribosome. Interacts with SecDF, and other proteins may be involved. Interacts with SecA.</text>
</comment>
<dbReference type="InterPro" id="IPR038379">
    <property type="entry name" value="SecE_sf"/>
</dbReference>
<dbReference type="NCBIfam" id="TIGR00964">
    <property type="entry name" value="secE_bact"/>
    <property type="match status" value="1"/>
</dbReference>
<keyword evidence="4 9" id="KW-0812">Transmembrane</keyword>
<dbReference type="PANTHER" id="PTHR33910">
    <property type="entry name" value="PROTEIN TRANSLOCASE SUBUNIT SECE"/>
    <property type="match status" value="1"/>
</dbReference>
<keyword evidence="2 9" id="KW-0813">Transport</keyword>
<comment type="subcellular location">
    <subcellularLocation>
        <location evidence="9">Cell membrane</location>
        <topology evidence="9">Single-pass membrane protein</topology>
    </subcellularLocation>
    <subcellularLocation>
        <location evidence="1">Membrane</location>
    </subcellularLocation>
</comment>
<proteinExistence type="inferred from homology"/>
<comment type="caution">
    <text evidence="11">The sequence shown here is derived from an EMBL/GenBank/DDBJ whole genome shotgun (WGS) entry which is preliminary data.</text>
</comment>
<organism evidence="11 12">
    <name type="scientific">Candidatus Terrybacteria bacterium RIFCSPHIGHO2_01_FULL_48_17</name>
    <dbReference type="NCBI Taxonomy" id="1802362"/>
    <lineage>
        <taxon>Bacteria</taxon>
        <taxon>Candidatus Terryibacteriota</taxon>
    </lineage>
</organism>
<dbReference type="Pfam" id="PF00584">
    <property type="entry name" value="SecE"/>
    <property type="match status" value="1"/>
</dbReference>
<dbReference type="InterPro" id="IPR005807">
    <property type="entry name" value="SecE_bac"/>
</dbReference>
<name>A0A1G2PJQ3_9BACT</name>
<dbReference type="GO" id="GO:0009306">
    <property type="term" value="P:protein secretion"/>
    <property type="evidence" value="ECO:0007669"/>
    <property type="project" value="UniProtKB-UniRule"/>
</dbReference>
<reference evidence="11 12" key="1">
    <citation type="journal article" date="2016" name="Nat. Commun.">
        <title>Thousands of microbial genomes shed light on interconnected biogeochemical processes in an aquifer system.</title>
        <authorList>
            <person name="Anantharaman K."/>
            <person name="Brown C.T."/>
            <person name="Hug L.A."/>
            <person name="Sharon I."/>
            <person name="Castelle C.J."/>
            <person name="Probst A.J."/>
            <person name="Thomas B.C."/>
            <person name="Singh A."/>
            <person name="Wilkins M.J."/>
            <person name="Karaoz U."/>
            <person name="Brodie E.L."/>
            <person name="Williams K.H."/>
            <person name="Hubbard S.S."/>
            <person name="Banfield J.F."/>
        </authorList>
    </citation>
    <scope>NUCLEOTIDE SEQUENCE [LARGE SCALE GENOMIC DNA]</scope>
</reference>
<keyword evidence="8 9" id="KW-0472">Membrane</keyword>
<sequence length="119" mass="13253">MNLILSLPLKTWAYLKEVRVEMQRVNWPTRQEVVRLTLIVILLSAFVAALLGVFDFVFSRALFFVDTVVTQQRSQSQNIPVQVGDTDQGAVNIQTQEAGDGATQDATGTETTPNEENNQ</sequence>
<dbReference type="GO" id="GO:0043952">
    <property type="term" value="P:protein transport by the Sec complex"/>
    <property type="evidence" value="ECO:0007669"/>
    <property type="project" value="UniProtKB-UniRule"/>
</dbReference>
<gene>
    <name evidence="9" type="primary">secE</name>
    <name evidence="11" type="ORF">A2806_00045</name>
</gene>
<evidence type="ECO:0000256" key="3">
    <source>
        <dbReference type="ARBA" id="ARBA00022475"/>
    </source>
</evidence>
<comment type="similarity">
    <text evidence="9">Belongs to the SecE/SEC61-gamma family.</text>
</comment>
<evidence type="ECO:0000256" key="10">
    <source>
        <dbReference type="SAM" id="MobiDB-lite"/>
    </source>
</evidence>
<keyword evidence="6 9" id="KW-1133">Transmembrane helix</keyword>
<evidence type="ECO:0000256" key="4">
    <source>
        <dbReference type="ARBA" id="ARBA00022692"/>
    </source>
</evidence>
<accession>A0A1G2PJQ3</accession>